<accession>A0A1T5JZY0</accession>
<dbReference type="Proteomes" id="UP000190961">
    <property type="component" value="Unassembled WGS sequence"/>
</dbReference>
<evidence type="ECO:0000313" key="4">
    <source>
        <dbReference type="Proteomes" id="UP000190961"/>
    </source>
</evidence>
<evidence type="ECO:0000256" key="1">
    <source>
        <dbReference type="SAM" id="Phobius"/>
    </source>
</evidence>
<organism evidence="3 4">
    <name type="scientific">Ohtaekwangia koreensis</name>
    <dbReference type="NCBI Taxonomy" id="688867"/>
    <lineage>
        <taxon>Bacteria</taxon>
        <taxon>Pseudomonadati</taxon>
        <taxon>Bacteroidota</taxon>
        <taxon>Cytophagia</taxon>
        <taxon>Cytophagales</taxon>
        <taxon>Fulvivirgaceae</taxon>
        <taxon>Ohtaekwangia</taxon>
    </lineage>
</organism>
<keyword evidence="1" id="KW-1133">Transmembrane helix</keyword>
<proteinExistence type="predicted"/>
<keyword evidence="1" id="KW-0812">Transmembrane</keyword>
<dbReference type="InterPro" id="IPR032176">
    <property type="entry name" value="DUF5009"/>
</dbReference>
<dbReference type="GO" id="GO:0016746">
    <property type="term" value="F:acyltransferase activity"/>
    <property type="evidence" value="ECO:0007669"/>
    <property type="project" value="UniProtKB-KW"/>
</dbReference>
<feature type="transmembrane region" description="Helical" evidence="1">
    <location>
        <begin position="340"/>
        <end position="358"/>
    </location>
</feature>
<keyword evidence="4" id="KW-1185">Reference proteome</keyword>
<reference evidence="3 4" key="1">
    <citation type="submission" date="2017-02" db="EMBL/GenBank/DDBJ databases">
        <authorList>
            <person name="Peterson S.W."/>
        </authorList>
    </citation>
    <scope>NUCLEOTIDE SEQUENCE [LARGE SCALE GENOMIC DNA]</scope>
    <source>
        <strain evidence="3 4">DSM 25262</strain>
    </source>
</reference>
<keyword evidence="3" id="KW-0012">Acyltransferase</keyword>
<keyword evidence="1" id="KW-0472">Membrane</keyword>
<dbReference type="OrthoDB" id="9788724at2"/>
<evidence type="ECO:0000313" key="3">
    <source>
        <dbReference type="EMBL" id="SKC56914.1"/>
    </source>
</evidence>
<feature type="transmembrane region" description="Helical" evidence="1">
    <location>
        <begin position="116"/>
        <end position="137"/>
    </location>
</feature>
<sequence>MYNALTTQRILSIDAFRGITILVMIFVNELAGVQGIPLWMKHMPADADAMTFVDMVFPAFLFIVGMSIPFAINNRLSKGDNIGQLQLHILFRTIGLIVLGVFMVNAEGGYNEEAMGMSIALWSLLFYAGVILIWNVYTFKSKAVIYALRVIGIALLLVLAFIYKGGEDGTQSLTPQWWGILGLIGWAYLIACILCQLLNGKLIAIIVAIGVCILFYAAGRSSMADSSSVMRWMSGQTGHATHTAIVLCGIAVSLMFFDTKQKRSDSQRFMFVFTFAAVIFIAGFVLRPHYTISKIYATPTWSLYSAGFCSLIFAFLYWLIDLKKISSWTAFFKPAASNPLLTYIIPFILYALFKLLHIEWPDLFYQGTVGVIWSAIYAIAIMAFVIGLNKLKIKLQL</sequence>
<feature type="transmembrane region" description="Helical" evidence="1">
    <location>
        <begin position="364"/>
        <end position="388"/>
    </location>
</feature>
<feature type="transmembrane region" description="Helical" evidence="1">
    <location>
        <begin position="269"/>
        <end position="289"/>
    </location>
</feature>
<gene>
    <name evidence="3" type="ORF">SAMN05660236_1654</name>
</gene>
<dbReference type="PANTHER" id="PTHR31061:SF24">
    <property type="entry name" value="LD22376P"/>
    <property type="match status" value="1"/>
</dbReference>
<dbReference type="Pfam" id="PF16401">
    <property type="entry name" value="DUF5009"/>
    <property type="match status" value="1"/>
</dbReference>
<dbReference type="RefSeq" id="WP_079686187.1">
    <property type="nucleotide sequence ID" value="NZ_FUZU01000001.1"/>
</dbReference>
<feature type="domain" description="DUF5009" evidence="2">
    <location>
        <begin position="11"/>
        <end position="232"/>
    </location>
</feature>
<dbReference type="EMBL" id="FUZU01000001">
    <property type="protein sequence ID" value="SKC56914.1"/>
    <property type="molecule type" value="Genomic_DNA"/>
</dbReference>
<feature type="transmembrane region" description="Helical" evidence="1">
    <location>
        <begin position="202"/>
        <end position="219"/>
    </location>
</feature>
<name>A0A1T5JZY0_9BACT</name>
<dbReference type="AlphaFoldDB" id="A0A1T5JZY0"/>
<feature type="transmembrane region" description="Helical" evidence="1">
    <location>
        <begin position="239"/>
        <end position="257"/>
    </location>
</feature>
<feature type="transmembrane region" description="Helical" evidence="1">
    <location>
        <begin position="52"/>
        <end position="73"/>
    </location>
</feature>
<feature type="transmembrane region" description="Helical" evidence="1">
    <location>
        <begin position="301"/>
        <end position="320"/>
    </location>
</feature>
<feature type="transmembrane region" description="Helical" evidence="1">
    <location>
        <begin position="144"/>
        <end position="163"/>
    </location>
</feature>
<evidence type="ECO:0000259" key="2">
    <source>
        <dbReference type="Pfam" id="PF16401"/>
    </source>
</evidence>
<feature type="transmembrane region" description="Helical" evidence="1">
    <location>
        <begin position="85"/>
        <end position="104"/>
    </location>
</feature>
<feature type="transmembrane region" description="Helical" evidence="1">
    <location>
        <begin position="175"/>
        <end position="195"/>
    </location>
</feature>
<keyword evidence="3" id="KW-0808">Transferase</keyword>
<dbReference type="PANTHER" id="PTHR31061">
    <property type="entry name" value="LD22376P"/>
    <property type="match status" value="1"/>
</dbReference>
<feature type="transmembrane region" description="Helical" evidence="1">
    <location>
        <begin position="21"/>
        <end position="40"/>
    </location>
</feature>
<protein>
    <submittedName>
        <fullName evidence="3">Predicted acyltransferase</fullName>
    </submittedName>
</protein>
<dbReference type="STRING" id="688867.SAMN05660236_1654"/>